<dbReference type="InterPro" id="IPR036047">
    <property type="entry name" value="F-box-like_dom_sf"/>
</dbReference>
<name>A0A0D2CPZ1_9EURO</name>
<reference evidence="1 2" key="1">
    <citation type="submission" date="2015-01" db="EMBL/GenBank/DDBJ databases">
        <title>The Genome Sequence of Cladophialophora immunda CBS83496.</title>
        <authorList>
            <consortium name="The Broad Institute Genomics Platform"/>
            <person name="Cuomo C."/>
            <person name="de Hoog S."/>
            <person name="Gorbushina A."/>
            <person name="Stielow B."/>
            <person name="Teixiera M."/>
            <person name="Abouelleil A."/>
            <person name="Chapman S.B."/>
            <person name="Priest M."/>
            <person name="Young S.K."/>
            <person name="Wortman J."/>
            <person name="Nusbaum C."/>
            <person name="Birren B."/>
        </authorList>
    </citation>
    <scope>NUCLEOTIDE SEQUENCE [LARGE SCALE GENOMIC DNA]</scope>
    <source>
        <strain evidence="1 2">CBS 83496</strain>
    </source>
</reference>
<dbReference type="HOGENOM" id="CLU_401134_0_0_1"/>
<dbReference type="Proteomes" id="UP000054466">
    <property type="component" value="Unassembled WGS sequence"/>
</dbReference>
<evidence type="ECO:0008006" key="3">
    <source>
        <dbReference type="Google" id="ProtNLM"/>
    </source>
</evidence>
<protein>
    <recommendedName>
        <fullName evidence="3">F-box domain-containing protein</fullName>
    </recommendedName>
</protein>
<evidence type="ECO:0000313" key="1">
    <source>
        <dbReference type="EMBL" id="KIW25664.1"/>
    </source>
</evidence>
<dbReference type="STRING" id="569365.A0A0D2CPZ1"/>
<proteinExistence type="predicted"/>
<dbReference type="SUPFAM" id="SSF81383">
    <property type="entry name" value="F-box domain"/>
    <property type="match status" value="1"/>
</dbReference>
<evidence type="ECO:0000313" key="2">
    <source>
        <dbReference type="Proteomes" id="UP000054466"/>
    </source>
</evidence>
<sequence length="686" mass="77223">MTIPSRTAVSIIGGLMAPNGRRRREGVDPNISEKYPEILLGECGFRDIQSVTYKLPQNHWPADARSRKMGYWNEVDTLNDLEGLSPRLFAGALGWSREEVQLSTAGLADDVRDTSIHARSWFLPSRKRMRRGTKSPPGGIPCLIHGQTGERLLRMVQGPWITGNPQQSQYVTHYHAANIMGSVHSTSPSPQSRARPVTDFGDNPPSFPKQESVYELCKPARATTHFSPFRTILPYSIIRINSQTLCFDNIPRVSDYINTRLEASHHHSTAQGSGPAQIQIDRLIPLRPQSVMIELFARLSHILRSRHSPSSASSSRPPLKDTSTAVEPEVVALPGLARLPPELLLQIIQYLPAESAAVFALISKYHYAALKQHVLPGLSSMAVKKRFLRLLEVDLAEYIACHCCDILYRWKALAPPYYCPRRSRLEMSGIHTPRPWCTYYPEHQPHYLTLETVAAFLRGYEHGSAYGPQLQELHHKCDIPLPRHFWAPDVSRDTVARVVNGKLLVRTSYSLQMSLQQSLAAQLDRLNFIGCLHSPGTLPALVKDAIDHHLGRPYKAPRCFDYINCAECATDLRVAVLDTKGDRLVAQITTWQCYGGRDIDQEAYTVRRMLGYLFACEGEGEGGTQSLEYRRAPPSRNLELLYNESLGDGGSLANGLQQRHRWLHWWDWSYPGYTNAPHICCYIGPD</sequence>
<dbReference type="RefSeq" id="XP_016245880.1">
    <property type="nucleotide sequence ID" value="XM_016396024.1"/>
</dbReference>
<dbReference type="VEuPathDB" id="FungiDB:PV07_08825"/>
<dbReference type="OrthoDB" id="4161560at2759"/>
<dbReference type="AlphaFoldDB" id="A0A0D2CPZ1"/>
<keyword evidence="2" id="KW-1185">Reference proteome</keyword>
<accession>A0A0D2CPZ1</accession>
<gene>
    <name evidence="1" type="ORF">PV07_08825</name>
</gene>
<dbReference type="GeneID" id="27348019"/>
<dbReference type="EMBL" id="KN847044">
    <property type="protein sequence ID" value="KIW25664.1"/>
    <property type="molecule type" value="Genomic_DNA"/>
</dbReference>
<organism evidence="1 2">
    <name type="scientific">Cladophialophora immunda</name>
    <dbReference type="NCBI Taxonomy" id="569365"/>
    <lineage>
        <taxon>Eukaryota</taxon>
        <taxon>Fungi</taxon>
        <taxon>Dikarya</taxon>
        <taxon>Ascomycota</taxon>
        <taxon>Pezizomycotina</taxon>
        <taxon>Eurotiomycetes</taxon>
        <taxon>Chaetothyriomycetidae</taxon>
        <taxon>Chaetothyriales</taxon>
        <taxon>Herpotrichiellaceae</taxon>
        <taxon>Cladophialophora</taxon>
    </lineage>
</organism>